<keyword evidence="3 9" id="KW-0808">Transferase</keyword>
<dbReference type="PANTHER" id="PTHR21060:SF21">
    <property type="entry name" value="ACETATE KINASE"/>
    <property type="match status" value="1"/>
</dbReference>
<comment type="cofactor">
    <cofactor evidence="9">
        <name>Mg(2+)</name>
        <dbReference type="ChEBI" id="CHEBI:18420"/>
    </cofactor>
    <cofactor evidence="9">
        <name>Mn(2+)</name>
        <dbReference type="ChEBI" id="CHEBI:29035"/>
    </cofactor>
    <text evidence="9">Mg(2+). Can also accept Mn(2+).</text>
</comment>
<organism evidence="11 12">
    <name type="scientific">Roseateles depolymerans</name>
    <dbReference type="NCBI Taxonomy" id="76731"/>
    <lineage>
        <taxon>Bacteria</taxon>
        <taxon>Pseudomonadati</taxon>
        <taxon>Pseudomonadota</taxon>
        <taxon>Betaproteobacteria</taxon>
        <taxon>Burkholderiales</taxon>
        <taxon>Sphaerotilaceae</taxon>
        <taxon>Roseateles</taxon>
    </lineage>
</organism>
<dbReference type="PATRIC" id="fig|76731.3.peg.152"/>
<dbReference type="STRING" id="76731.RD2015_149"/>
<feature type="binding site" evidence="9">
    <location>
        <position position="14"/>
    </location>
    <ligand>
        <name>Mg(2+)</name>
        <dbReference type="ChEBI" id="CHEBI:18420"/>
    </ligand>
</feature>
<feature type="binding site" evidence="9">
    <location>
        <begin position="339"/>
        <end position="343"/>
    </location>
    <ligand>
        <name>ATP</name>
        <dbReference type="ChEBI" id="CHEBI:30616"/>
    </ligand>
</feature>
<evidence type="ECO:0000256" key="7">
    <source>
        <dbReference type="ARBA" id="ARBA00022840"/>
    </source>
</evidence>
<sequence length="412" mass="44365">MDPRLEGEFIAVVNAGSSSVKLSMFSLHAREQVGSAPPLRLELHAQVEGLGTQPHFEARHADGSPAGQRDWPVHHLPHDQAIDHLVAFVQEEFPRIEMLGIGHRVVHGGTDFDQPVVVTPQVLSQLEALVPLAPLHQPHNLSPIRRALSGLPGLAQVACFDTAFHRTQPQVAQPYALPYALYESGVRRYGFHGLSYEYIASRLPEVSPRLAQGRVVALHLGNGVSACALERGRSIGSSMGFTAVEGLPMGTRSGSVDPGVLLYLMDQKGLDARALERLLYQQSGLLGLSGVSSDMRTLLASDVPRARLAVDVFVHRIVREIGALAAELGGLDGIVFTAGIGEHAQVIRQRVMAGCAWLGLVPQAPGHDQRPTPPHAATRLSADSSRCEAWVIPTDEELMVARHTYRVLAGGA</sequence>
<evidence type="ECO:0000313" key="11">
    <source>
        <dbReference type="EMBL" id="ALV04654.1"/>
    </source>
</evidence>
<dbReference type="PRINTS" id="PR00471">
    <property type="entry name" value="ACETATEKNASE"/>
</dbReference>
<feature type="binding site" evidence="9">
    <location>
        <position position="104"/>
    </location>
    <ligand>
        <name>substrate</name>
    </ligand>
</feature>
<comment type="similarity">
    <text evidence="1 9 10">Belongs to the acetokinase family.</text>
</comment>
<evidence type="ECO:0000256" key="9">
    <source>
        <dbReference type="HAMAP-Rule" id="MF_00020"/>
    </source>
</evidence>
<evidence type="ECO:0000313" key="12">
    <source>
        <dbReference type="Proteomes" id="UP000060699"/>
    </source>
</evidence>
<dbReference type="InterPro" id="IPR000890">
    <property type="entry name" value="Aliphatic_acid_kin_short-chain"/>
</dbReference>
<dbReference type="GO" id="GO:0000287">
    <property type="term" value="F:magnesium ion binding"/>
    <property type="evidence" value="ECO:0007669"/>
    <property type="project" value="UniProtKB-UniRule"/>
</dbReference>
<dbReference type="EC" id="2.7.2.1" evidence="9"/>
<protein>
    <recommendedName>
        <fullName evidence="9">Acetate kinase</fullName>
        <ecNumber evidence="9">2.7.2.1</ecNumber>
    </recommendedName>
    <alternativeName>
        <fullName evidence="9">Acetokinase</fullName>
    </alternativeName>
</protein>
<dbReference type="NCBIfam" id="TIGR00016">
    <property type="entry name" value="ackA"/>
    <property type="match status" value="1"/>
</dbReference>
<accession>A0A0U3KZZ7</accession>
<comment type="pathway">
    <text evidence="9">Metabolic intermediate biosynthesis; acetyl-CoA biosynthesis; acetyl-CoA from acetate: step 1/2.</text>
</comment>
<keyword evidence="12" id="KW-1185">Reference proteome</keyword>
<comment type="function">
    <text evidence="9">Catalyzes the formation of acetyl phosphate from acetate and ATP. Can also catalyze the reverse reaction.</text>
</comment>
<dbReference type="RefSeq" id="WP_058933254.1">
    <property type="nucleotide sequence ID" value="NZ_CP013729.1"/>
</dbReference>
<feature type="binding site" evidence="9">
    <location>
        <begin position="219"/>
        <end position="223"/>
    </location>
    <ligand>
        <name>ATP</name>
        <dbReference type="ChEBI" id="CHEBI:30616"/>
    </ligand>
</feature>
<dbReference type="UniPathway" id="UPA00340">
    <property type="reaction ID" value="UER00458"/>
</dbReference>
<dbReference type="OrthoDB" id="9802453at2"/>
<dbReference type="KEGG" id="rdp:RD2015_149"/>
<reference evidence="11 12" key="1">
    <citation type="submission" date="2015-12" db="EMBL/GenBank/DDBJ databases">
        <title>Complete genome of Roseateles depolymerans KCTC 42856.</title>
        <authorList>
            <person name="Kim K.M."/>
        </authorList>
    </citation>
    <scope>NUCLEOTIDE SEQUENCE [LARGE SCALE GENOMIC DNA]</scope>
    <source>
        <strain evidence="11 12">KCTC 42856</strain>
    </source>
</reference>
<dbReference type="InterPro" id="IPR004372">
    <property type="entry name" value="Ac/propionate_kinase"/>
</dbReference>
<dbReference type="GO" id="GO:0005829">
    <property type="term" value="C:cytosol"/>
    <property type="evidence" value="ECO:0007669"/>
    <property type="project" value="TreeGrafter"/>
</dbReference>
<dbReference type="Pfam" id="PF00871">
    <property type="entry name" value="Acetate_kinase"/>
    <property type="match status" value="1"/>
</dbReference>
<feature type="site" description="Transition state stabilizer" evidence="9">
    <location>
        <position position="252"/>
    </location>
</feature>
<evidence type="ECO:0000256" key="3">
    <source>
        <dbReference type="ARBA" id="ARBA00022679"/>
    </source>
</evidence>
<comment type="subcellular location">
    <subcellularLocation>
        <location evidence="9">Cytoplasm</location>
    </subcellularLocation>
</comment>
<dbReference type="EMBL" id="CP013729">
    <property type="protein sequence ID" value="ALV04654.1"/>
    <property type="molecule type" value="Genomic_DNA"/>
</dbReference>
<dbReference type="GO" id="GO:0008776">
    <property type="term" value="F:acetate kinase activity"/>
    <property type="evidence" value="ECO:0007669"/>
    <property type="project" value="UniProtKB-UniRule"/>
</dbReference>
<evidence type="ECO:0000256" key="1">
    <source>
        <dbReference type="ARBA" id="ARBA00008748"/>
    </source>
</evidence>
<feature type="active site" description="Proton donor/acceptor" evidence="9">
    <location>
        <position position="161"/>
    </location>
</feature>
<evidence type="ECO:0000256" key="5">
    <source>
        <dbReference type="ARBA" id="ARBA00022741"/>
    </source>
</evidence>
<evidence type="ECO:0000256" key="6">
    <source>
        <dbReference type="ARBA" id="ARBA00022777"/>
    </source>
</evidence>
<dbReference type="Gene3D" id="3.30.420.40">
    <property type="match status" value="2"/>
</dbReference>
<dbReference type="PROSITE" id="PS01076">
    <property type="entry name" value="ACETATE_KINASE_2"/>
    <property type="match status" value="1"/>
</dbReference>
<name>A0A0U3KZZ7_9BURK</name>
<dbReference type="GO" id="GO:0006083">
    <property type="term" value="P:acetate metabolic process"/>
    <property type="evidence" value="ECO:0007669"/>
    <property type="project" value="TreeGrafter"/>
</dbReference>
<dbReference type="InterPro" id="IPR043129">
    <property type="entry name" value="ATPase_NBD"/>
</dbReference>
<dbReference type="HAMAP" id="MF_00020">
    <property type="entry name" value="Acetate_kinase"/>
    <property type="match status" value="1"/>
</dbReference>
<evidence type="ECO:0000256" key="4">
    <source>
        <dbReference type="ARBA" id="ARBA00022723"/>
    </source>
</evidence>
<dbReference type="Proteomes" id="UP000060699">
    <property type="component" value="Chromosome"/>
</dbReference>
<keyword evidence="6 9" id="KW-0418">Kinase</keyword>
<keyword evidence="4 9" id="KW-0479">Metal-binding</keyword>
<dbReference type="PANTHER" id="PTHR21060">
    <property type="entry name" value="ACETATE KINASE"/>
    <property type="match status" value="1"/>
</dbReference>
<comment type="catalytic activity">
    <reaction evidence="9">
        <text>acetate + ATP = acetyl phosphate + ADP</text>
        <dbReference type="Rhea" id="RHEA:11352"/>
        <dbReference type="ChEBI" id="CHEBI:22191"/>
        <dbReference type="ChEBI" id="CHEBI:30089"/>
        <dbReference type="ChEBI" id="CHEBI:30616"/>
        <dbReference type="ChEBI" id="CHEBI:456216"/>
        <dbReference type="EC" id="2.7.2.1"/>
    </reaction>
</comment>
<keyword evidence="5 9" id="KW-0547">Nucleotide-binding</keyword>
<dbReference type="GO" id="GO:0005524">
    <property type="term" value="F:ATP binding"/>
    <property type="evidence" value="ECO:0007669"/>
    <property type="project" value="UniProtKB-KW"/>
</dbReference>
<keyword evidence="2 9" id="KW-0963">Cytoplasm</keyword>
<keyword evidence="8 9" id="KW-0460">Magnesium</keyword>
<feature type="binding site" evidence="9">
    <location>
        <begin position="294"/>
        <end position="296"/>
    </location>
    <ligand>
        <name>ATP</name>
        <dbReference type="ChEBI" id="CHEBI:30616"/>
    </ligand>
</feature>
<dbReference type="SUPFAM" id="SSF53067">
    <property type="entry name" value="Actin-like ATPase domain"/>
    <property type="match status" value="2"/>
</dbReference>
<feature type="binding site" evidence="9">
    <location>
        <position position="21"/>
    </location>
    <ligand>
        <name>ATP</name>
        <dbReference type="ChEBI" id="CHEBI:30616"/>
    </ligand>
</feature>
<feature type="site" description="Transition state stabilizer" evidence="9">
    <location>
        <position position="192"/>
    </location>
</feature>
<dbReference type="InterPro" id="IPR023865">
    <property type="entry name" value="Aliphatic_acid_kinase_CS"/>
</dbReference>
<proteinExistence type="inferred from homology"/>
<gene>
    <name evidence="9" type="primary">ackA</name>
    <name evidence="11" type="ORF">RD2015_149</name>
</gene>
<dbReference type="AlphaFoldDB" id="A0A0U3KZZ7"/>
<comment type="subunit">
    <text evidence="9">Homodimer.</text>
</comment>
<feature type="binding site" evidence="9">
    <location>
        <position position="396"/>
    </location>
    <ligand>
        <name>Mg(2+)</name>
        <dbReference type="ChEBI" id="CHEBI:18420"/>
    </ligand>
</feature>
<evidence type="ECO:0000256" key="2">
    <source>
        <dbReference type="ARBA" id="ARBA00022490"/>
    </source>
</evidence>
<keyword evidence="7 9" id="KW-0067">ATP-binding</keyword>
<evidence type="ECO:0000256" key="8">
    <source>
        <dbReference type="ARBA" id="ARBA00022842"/>
    </source>
</evidence>
<dbReference type="GO" id="GO:0006085">
    <property type="term" value="P:acetyl-CoA biosynthetic process"/>
    <property type="evidence" value="ECO:0007669"/>
    <property type="project" value="UniProtKB-UniRule"/>
</dbReference>
<evidence type="ECO:0000256" key="10">
    <source>
        <dbReference type="RuleBase" id="RU003835"/>
    </source>
</evidence>
<dbReference type="PIRSF" id="PIRSF000722">
    <property type="entry name" value="Acetate_prop_kin"/>
    <property type="match status" value="1"/>
</dbReference>